<protein>
    <submittedName>
        <fullName evidence="2">Uncharacterized protein</fullName>
    </submittedName>
</protein>
<sequence>MSSPSSPATPTTPGSPRHFRAKLRHATWVDPQTATKSKRTFSLTPVSANNNGNLDGSASPLLSPETPDEAS</sequence>
<reference evidence="2 3" key="1">
    <citation type="submission" date="2023-08" db="EMBL/GenBank/DDBJ databases">
        <title>Black Yeasts Isolated from many extreme environments.</title>
        <authorList>
            <person name="Coleine C."/>
            <person name="Stajich J.E."/>
            <person name="Selbmann L."/>
        </authorList>
    </citation>
    <scope>NUCLEOTIDE SEQUENCE [LARGE SCALE GENOMIC DNA]</scope>
    <source>
        <strain evidence="2 3">CCFEE 5910</strain>
    </source>
</reference>
<organism evidence="2 3">
    <name type="scientific">Lithohypha guttulata</name>
    <dbReference type="NCBI Taxonomy" id="1690604"/>
    <lineage>
        <taxon>Eukaryota</taxon>
        <taxon>Fungi</taxon>
        <taxon>Dikarya</taxon>
        <taxon>Ascomycota</taxon>
        <taxon>Pezizomycotina</taxon>
        <taxon>Eurotiomycetes</taxon>
        <taxon>Chaetothyriomycetidae</taxon>
        <taxon>Chaetothyriales</taxon>
        <taxon>Trichomeriaceae</taxon>
        <taxon>Lithohypha</taxon>
    </lineage>
</organism>
<feature type="region of interest" description="Disordered" evidence="1">
    <location>
        <begin position="24"/>
        <end position="71"/>
    </location>
</feature>
<keyword evidence="3" id="KW-1185">Reference proteome</keyword>
<accession>A0AAN7Y9J0</accession>
<gene>
    <name evidence="2" type="ORF">LTR05_007083</name>
</gene>
<proteinExistence type="predicted"/>
<dbReference type="EMBL" id="JAVRRJ010000007">
    <property type="protein sequence ID" value="KAK5083199.1"/>
    <property type="molecule type" value="Genomic_DNA"/>
</dbReference>
<evidence type="ECO:0000256" key="1">
    <source>
        <dbReference type="SAM" id="MobiDB-lite"/>
    </source>
</evidence>
<dbReference type="Proteomes" id="UP001309876">
    <property type="component" value="Unassembled WGS sequence"/>
</dbReference>
<evidence type="ECO:0000313" key="3">
    <source>
        <dbReference type="Proteomes" id="UP001309876"/>
    </source>
</evidence>
<evidence type="ECO:0000313" key="2">
    <source>
        <dbReference type="EMBL" id="KAK5083199.1"/>
    </source>
</evidence>
<name>A0AAN7Y9J0_9EURO</name>
<dbReference type="AlphaFoldDB" id="A0AAN7Y9J0"/>
<comment type="caution">
    <text evidence="2">The sequence shown here is derived from an EMBL/GenBank/DDBJ whole genome shotgun (WGS) entry which is preliminary data.</text>
</comment>
<feature type="compositionally biased region" description="Polar residues" evidence="1">
    <location>
        <begin position="30"/>
        <end position="56"/>
    </location>
</feature>